<evidence type="ECO:0000259" key="14">
    <source>
        <dbReference type="PROSITE" id="PS51918"/>
    </source>
</evidence>
<dbReference type="Gene3D" id="3.20.20.70">
    <property type="entry name" value="Aldolase class I"/>
    <property type="match status" value="1"/>
</dbReference>
<comment type="similarity">
    <text evidence="2">Belongs to the radical SAM superfamily. Biotin synthase family.</text>
</comment>
<dbReference type="SUPFAM" id="SSF102114">
    <property type="entry name" value="Radical SAM enzymes"/>
    <property type="match status" value="1"/>
</dbReference>
<evidence type="ECO:0000256" key="9">
    <source>
        <dbReference type="ARBA" id="ARBA00022756"/>
    </source>
</evidence>
<dbReference type="EC" id="2.8.1.6" evidence="3"/>
<feature type="binding site" evidence="13">
    <location>
        <position position="104"/>
    </location>
    <ligand>
        <name>[4Fe-4S] cluster</name>
        <dbReference type="ChEBI" id="CHEBI:49883"/>
        <note>4Fe-4S-S-AdoMet</note>
    </ligand>
</feature>
<organism evidence="15 16">
    <name type="scientific">Cryptococcus deuterogattii (strain R265)</name>
    <name type="common">Cryptococcus gattii VGII (strain R265)</name>
    <dbReference type="NCBI Taxonomy" id="294750"/>
    <lineage>
        <taxon>Eukaryota</taxon>
        <taxon>Fungi</taxon>
        <taxon>Dikarya</taxon>
        <taxon>Basidiomycota</taxon>
        <taxon>Agaricomycotina</taxon>
        <taxon>Tremellomycetes</taxon>
        <taxon>Tremellales</taxon>
        <taxon>Cryptococcaceae</taxon>
        <taxon>Cryptococcus</taxon>
        <taxon>Cryptococcus gattii species complex</taxon>
    </lineage>
</organism>
<reference evidence="15 16" key="2">
    <citation type="journal article" date="2018" name="Proc. Natl. Acad. Sci.">
        <title>RNAi is a critical determinant of centromere evolution in closely related fungi.</title>
        <authorList>
            <person name="Yadav V."/>
            <person name="Sun S."/>
            <person name="Billmyre R.B."/>
            <person name="Thimmappa B.C."/>
            <person name="Shea T."/>
            <person name="Lintner R."/>
            <person name="Bakkeren G."/>
            <person name="Cuomo C.A."/>
            <person name="Heitman J."/>
            <person name="Sanyal K."/>
        </authorList>
    </citation>
    <scope>NUCLEOTIDE SEQUENCE [LARGE SCALE GENOMIC DNA]</scope>
    <source>
        <strain evidence="15 16">R265</strain>
    </source>
</reference>
<dbReference type="GO" id="GO:0046872">
    <property type="term" value="F:metal ion binding"/>
    <property type="evidence" value="ECO:0007669"/>
    <property type="project" value="UniProtKB-KW"/>
</dbReference>
<keyword evidence="5" id="KW-0808">Transferase</keyword>
<evidence type="ECO:0000256" key="5">
    <source>
        <dbReference type="ARBA" id="ARBA00022679"/>
    </source>
</evidence>
<dbReference type="HAMAP" id="MF_01694">
    <property type="entry name" value="BioB"/>
    <property type="match status" value="1"/>
</dbReference>
<dbReference type="OrthoDB" id="2414104at2759"/>
<dbReference type="HOGENOM" id="CLU_033172_3_3_1"/>
<dbReference type="SFLD" id="SFLDG01060">
    <property type="entry name" value="BATS_domain_containing"/>
    <property type="match status" value="1"/>
</dbReference>
<name>A0A095D4C6_CRYD2</name>
<evidence type="ECO:0000256" key="8">
    <source>
        <dbReference type="ARBA" id="ARBA00022723"/>
    </source>
</evidence>
<feature type="binding site" evidence="13">
    <location>
        <position position="177"/>
    </location>
    <ligand>
        <name>[2Fe-2S] cluster</name>
        <dbReference type="ChEBI" id="CHEBI:190135"/>
    </ligand>
</feature>
<dbReference type="InterPro" id="IPR006638">
    <property type="entry name" value="Elp3/MiaA/NifB-like_rSAM"/>
</dbReference>
<evidence type="ECO:0000313" key="15">
    <source>
        <dbReference type="EMBL" id="KGB76106.1"/>
    </source>
</evidence>
<evidence type="ECO:0000256" key="3">
    <source>
        <dbReference type="ARBA" id="ARBA00012236"/>
    </source>
</evidence>
<evidence type="ECO:0000256" key="10">
    <source>
        <dbReference type="ARBA" id="ARBA00023004"/>
    </source>
</evidence>
<dbReference type="GeneID" id="88178327"/>
<dbReference type="RefSeq" id="XP_062882008.1">
    <property type="nucleotide sequence ID" value="XM_063026053.1"/>
</dbReference>
<dbReference type="GO" id="GO:0009102">
    <property type="term" value="P:biotin biosynthetic process"/>
    <property type="evidence" value="ECO:0007669"/>
    <property type="project" value="UniProtKB-UniPathway"/>
</dbReference>
<dbReference type="KEGG" id="cdeu:CNBG_1944"/>
<dbReference type="STRING" id="294750.A0A095D4C6"/>
<protein>
    <recommendedName>
        <fullName evidence="3">biotin synthase</fullName>
        <ecNumber evidence="3">2.8.1.6</ecNumber>
    </recommendedName>
</protein>
<comment type="cofactor">
    <cofactor evidence="13">
        <name>[4Fe-4S] cluster</name>
        <dbReference type="ChEBI" id="CHEBI:49883"/>
    </cofactor>
    <text evidence="13">Binds 1 [4Fe-4S] cluster. The cluster is coordinated with 3 cysteines and an exchangeable S-adenosyl-L-methionine.</text>
</comment>
<dbReference type="Pfam" id="PF04055">
    <property type="entry name" value="Radical_SAM"/>
    <property type="match status" value="1"/>
</dbReference>
<feature type="binding site" evidence="13">
    <location>
        <position position="100"/>
    </location>
    <ligand>
        <name>[4Fe-4S] cluster</name>
        <dbReference type="ChEBI" id="CHEBI:49883"/>
        <note>4Fe-4S-S-AdoMet</note>
    </ligand>
</feature>
<comment type="pathway">
    <text evidence="1">Cofactor biosynthesis; biotin biosynthesis; biotin from 7,8-diaminononanoate: step 2/2.</text>
</comment>
<dbReference type="PROSITE" id="PS51918">
    <property type="entry name" value="RADICAL_SAM"/>
    <property type="match status" value="1"/>
</dbReference>
<dbReference type="PANTHER" id="PTHR22976">
    <property type="entry name" value="BIOTIN SYNTHASE"/>
    <property type="match status" value="1"/>
</dbReference>
<dbReference type="AlphaFoldDB" id="A0A095D4C6"/>
<dbReference type="GO" id="GO:0004076">
    <property type="term" value="F:biotin synthase activity"/>
    <property type="evidence" value="ECO:0007669"/>
    <property type="project" value="UniProtKB-EC"/>
</dbReference>
<keyword evidence="4 13" id="KW-0004">4Fe-4S</keyword>
<evidence type="ECO:0000256" key="2">
    <source>
        <dbReference type="ARBA" id="ARBA00010765"/>
    </source>
</evidence>
<dbReference type="InterPro" id="IPR058240">
    <property type="entry name" value="rSAM_sf"/>
</dbReference>
<dbReference type="FunFam" id="3.20.20.70:FF:000011">
    <property type="entry name" value="Biotin synthase"/>
    <property type="match status" value="1"/>
</dbReference>
<dbReference type="NCBIfam" id="TIGR00433">
    <property type="entry name" value="bioB"/>
    <property type="match status" value="1"/>
</dbReference>
<feature type="binding site" evidence="13">
    <location>
        <position position="237"/>
    </location>
    <ligand>
        <name>[2Fe-2S] cluster</name>
        <dbReference type="ChEBI" id="CHEBI:190135"/>
    </ligand>
</feature>
<evidence type="ECO:0000256" key="6">
    <source>
        <dbReference type="ARBA" id="ARBA00022691"/>
    </source>
</evidence>
<dbReference type="SFLD" id="SFLDS00029">
    <property type="entry name" value="Radical_SAM"/>
    <property type="match status" value="1"/>
</dbReference>
<dbReference type="Pfam" id="PF06968">
    <property type="entry name" value="BATS"/>
    <property type="match status" value="1"/>
</dbReference>
<dbReference type="UniPathway" id="UPA00078">
    <property type="reaction ID" value="UER00162"/>
</dbReference>
<dbReference type="InterPro" id="IPR002684">
    <property type="entry name" value="Biotin_synth/BioAB"/>
</dbReference>
<dbReference type="SFLD" id="SFLDF00272">
    <property type="entry name" value="biotin_synthase"/>
    <property type="match status" value="1"/>
</dbReference>
<keyword evidence="9" id="KW-0093">Biotin biosynthesis</keyword>
<dbReference type="PANTHER" id="PTHR22976:SF2">
    <property type="entry name" value="BIOTIN SYNTHASE, MITOCHONDRIAL"/>
    <property type="match status" value="1"/>
</dbReference>
<evidence type="ECO:0000256" key="11">
    <source>
        <dbReference type="ARBA" id="ARBA00023014"/>
    </source>
</evidence>
<dbReference type="CDD" id="cd01335">
    <property type="entry name" value="Radical_SAM"/>
    <property type="match status" value="1"/>
</dbReference>
<keyword evidence="11 13" id="KW-0411">Iron-sulfur</keyword>
<dbReference type="GO" id="GO:0051537">
    <property type="term" value="F:2 iron, 2 sulfur cluster binding"/>
    <property type="evidence" value="ECO:0007669"/>
    <property type="project" value="UniProtKB-KW"/>
</dbReference>
<gene>
    <name evidence="15" type="ORF">CNBG_1944</name>
</gene>
<evidence type="ECO:0000256" key="13">
    <source>
        <dbReference type="PIRSR" id="PIRSR001619-1"/>
    </source>
</evidence>
<evidence type="ECO:0000256" key="12">
    <source>
        <dbReference type="ARBA" id="ARBA00034078"/>
    </source>
</evidence>
<feature type="binding site" evidence="13">
    <location>
        <position position="107"/>
    </location>
    <ligand>
        <name>[4Fe-4S] cluster</name>
        <dbReference type="ChEBI" id="CHEBI:49883"/>
        <note>4Fe-4S-S-AdoMet</note>
    </ligand>
</feature>
<keyword evidence="6 13" id="KW-0949">S-adenosyl-L-methionine</keyword>
<dbReference type="PIRSF" id="PIRSF001619">
    <property type="entry name" value="Biotin_synth"/>
    <property type="match status" value="1"/>
</dbReference>
<dbReference type="InterPro" id="IPR024177">
    <property type="entry name" value="Biotin_synthase"/>
</dbReference>
<dbReference type="GO" id="GO:0051539">
    <property type="term" value="F:4 iron, 4 sulfur cluster binding"/>
    <property type="evidence" value="ECO:0007669"/>
    <property type="project" value="UniProtKB-KW"/>
</dbReference>
<dbReference type="GO" id="GO:0005739">
    <property type="term" value="C:mitochondrion"/>
    <property type="evidence" value="ECO:0007669"/>
    <property type="project" value="TreeGrafter"/>
</dbReference>
<evidence type="ECO:0000256" key="7">
    <source>
        <dbReference type="ARBA" id="ARBA00022714"/>
    </source>
</evidence>
<reference evidence="15 16" key="1">
    <citation type="journal article" date="2011" name="MBio">
        <title>Genome variation in Cryptococcus gattii, an emerging pathogen of immunocompetent hosts.</title>
        <authorList>
            <person name="D'Souza C.A."/>
            <person name="Kronstad J.W."/>
            <person name="Taylor G."/>
            <person name="Warren R."/>
            <person name="Yuen M."/>
            <person name="Hu G."/>
            <person name="Jung W.H."/>
            <person name="Sham A."/>
            <person name="Kidd S.E."/>
            <person name="Tangen K."/>
            <person name="Lee N."/>
            <person name="Zeilmaker T."/>
            <person name="Sawkins J."/>
            <person name="McVicker G."/>
            <person name="Shah S."/>
            <person name="Gnerre S."/>
            <person name="Griggs A."/>
            <person name="Zeng Q."/>
            <person name="Bartlett K."/>
            <person name="Li W."/>
            <person name="Wang X."/>
            <person name="Heitman J."/>
            <person name="Stajich J.E."/>
            <person name="Fraser J.A."/>
            <person name="Meyer W."/>
            <person name="Carter D."/>
            <person name="Schein J."/>
            <person name="Krzywinski M."/>
            <person name="Kwon-Chung K.J."/>
            <person name="Varma A."/>
            <person name="Wang J."/>
            <person name="Brunham R."/>
            <person name="Fyfe M."/>
            <person name="Ouellette B.F."/>
            <person name="Siddiqui A."/>
            <person name="Marra M."/>
            <person name="Jones S."/>
            <person name="Holt R."/>
            <person name="Birren B.W."/>
            <person name="Galagan J.E."/>
            <person name="Cuomo C.A."/>
        </authorList>
    </citation>
    <scope>NUCLEOTIDE SEQUENCE [LARGE SCALE GENOMIC DNA]</scope>
    <source>
        <strain evidence="15 16">R265</strain>
    </source>
</reference>
<keyword evidence="7 13" id="KW-0001">2Fe-2S</keyword>
<dbReference type="InterPro" id="IPR007197">
    <property type="entry name" value="rSAM"/>
</dbReference>
<comment type="cofactor">
    <cofactor evidence="13">
        <name>[2Fe-2S] cluster</name>
        <dbReference type="ChEBI" id="CHEBI:190135"/>
    </cofactor>
    <text evidence="13">Binds 1 [2Fe-2S] cluster. The cluster is coordinated with 3 cysteines and 1 arginine.</text>
</comment>
<sequence>MSFARSLRPVLRSTAPTASRGHAVAVDTPFLPPSPSVQQSEKRRYVDGDVRHDWRRSEIQKIFDAPLMEIIYRAATVHRLHQDASRIQLCTLMNIKTGGCTEDCKYCSQSSSYKTPTKASRLVNIEPVLEAARQAKANGSTRFCMGAAWRDLAGKKSGFEKILEMVKEVRGMGMEVCTTLGMLTPEQAIRLKEAGLSAYNHNLDTSREFYPEVITSRSYDDRLSTIAAVREAGISVCSGGILGLGEQDEDRVGLIHEVSRMPQHPESFPVNTLVPIPGTPLEGNEPVKVHTVLRTIATARIVLPKTIIRLAAGRHEFSETEQAMAFMAGANAIFTGEKMLTTPCSGWDDDKAMLDRWGLRGQRSFEDKESLEAPLKAEQMEAGASAVL</sequence>
<dbReference type="InterPro" id="IPR010722">
    <property type="entry name" value="BATS_dom"/>
</dbReference>
<evidence type="ECO:0000256" key="1">
    <source>
        <dbReference type="ARBA" id="ARBA00004942"/>
    </source>
</evidence>
<keyword evidence="16" id="KW-1185">Reference proteome</keyword>
<dbReference type="OMA" id="NICTTHT"/>
<dbReference type="SMART" id="SM00729">
    <property type="entry name" value="Elp3"/>
    <property type="match status" value="1"/>
</dbReference>
<proteinExistence type="inferred from homology"/>
<dbReference type="InterPro" id="IPR013785">
    <property type="entry name" value="Aldolase_TIM"/>
</dbReference>
<evidence type="ECO:0000313" key="16">
    <source>
        <dbReference type="Proteomes" id="UP000029445"/>
    </source>
</evidence>
<keyword evidence="10 13" id="KW-0408">Iron</keyword>
<accession>A0A095D4C6</accession>
<evidence type="ECO:0000256" key="4">
    <source>
        <dbReference type="ARBA" id="ARBA00022485"/>
    </source>
</evidence>
<dbReference type="EMBL" id="CP025763">
    <property type="protein sequence ID" value="KGB76106.1"/>
    <property type="molecule type" value="Genomic_DNA"/>
</dbReference>
<comment type="cofactor">
    <cofactor evidence="12">
        <name>[2Fe-2S] cluster</name>
        <dbReference type="ChEBI" id="CHEBI:190135"/>
    </cofactor>
</comment>
<feature type="domain" description="Radical SAM core" evidence="14">
    <location>
        <begin position="85"/>
        <end position="314"/>
    </location>
</feature>
<feature type="binding site" evidence="13">
    <location>
        <position position="144"/>
    </location>
    <ligand>
        <name>[2Fe-2S] cluster</name>
        <dbReference type="ChEBI" id="CHEBI:190135"/>
    </ligand>
</feature>
<feature type="binding site" evidence="13">
    <location>
        <position position="309"/>
    </location>
    <ligand>
        <name>[2Fe-2S] cluster</name>
        <dbReference type="ChEBI" id="CHEBI:190135"/>
    </ligand>
</feature>
<dbReference type="SMART" id="SM00876">
    <property type="entry name" value="BATS"/>
    <property type="match status" value="1"/>
</dbReference>
<keyword evidence="8 13" id="KW-0479">Metal-binding</keyword>
<dbReference type="SFLD" id="SFLDG01278">
    <property type="entry name" value="biotin_synthase_like"/>
    <property type="match status" value="1"/>
</dbReference>
<dbReference type="Proteomes" id="UP000029445">
    <property type="component" value="Chromosome 5"/>
</dbReference>
<dbReference type="VEuPathDB" id="FungiDB:CNBG_1944"/>